<dbReference type="AlphaFoldDB" id="A0A5C4W777"/>
<dbReference type="InterPro" id="IPR001296">
    <property type="entry name" value="Glyco_trans_1"/>
</dbReference>
<keyword evidence="4" id="KW-1133">Transmembrane helix</keyword>
<protein>
    <submittedName>
        <fullName evidence="7">Glycosyltransferase</fullName>
    </submittedName>
</protein>
<feature type="domain" description="Glycosyltransferase subfamily 4-like N-terminal" evidence="6">
    <location>
        <begin position="23"/>
        <end position="165"/>
    </location>
</feature>
<proteinExistence type="inferred from homology"/>
<dbReference type="EMBL" id="VDMP01000018">
    <property type="protein sequence ID" value="TNM44164.1"/>
    <property type="molecule type" value="Genomic_DNA"/>
</dbReference>
<comment type="similarity">
    <text evidence="1">Belongs to the glycosyltransferase group 1 family. Glycosyltransferase 4 subfamily.</text>
</comment>
<comment type="caution">
    <text evidence="7">The sequence shown here is derived from an EMBL/GenBank/DDBJ whole genome shotgun (WGS) entry which is preliminary data.</text>
</comment>
<dbReference type="InterPro" id="IPR028098">
    <property type="entry name" value="Glyco_trans_4-like_N"/>
</dbReference>
<evidence type="ECO:0000259" key="6">
    <source>
        <dbReference type="Pfam" id="PF13579"/>
    </source>
</evidence>
<evidence type="ECO:0000256" key="3">
    <source>
        <dbReference type="ARBA" id="ARBA00022679"/>
    </source>
</evidence>
<evidence type="ECO:0000256" key="1">
    <source>
        <dbReference type="ARBA" id="ARBA00009481"/>
    </source>
</evidence>
<keyword evidence="8" id="KW-1185">Reference proteome</keyword>
<reference evidence="7 8" key="1">
    <citation type="journal article" date="2016" name="Int. J. Syst. Evol. Microbiol.">
        <title>Nocardioides albidus sp. nov., an actinobacterium isolated from garden soil.</title>
        <authorList>
            <person name="Singh H."/>
            <person name="Du J."/>
            <person name="Trinh H."/>
            <person name="Won K."/>
            <person name="Yang J.E."/>
            <person name="Yin C."/>
            <person name="Kook M."/>
            <person name="Yi T.H."/>
        </authorList>
    </citation>
    <scope>NUCLEOTIDE SEQUENCE [LARGE SCALE GENOMIC DNA]</scope>
    <source>
        <strain evidence="7 8">CCTCC AB 2015297</strain>
    </source>
</reference>
<dbReference type="PANTHER" id="PTHR12526:SF640">
    <property type="entry name" value="COLANIC ACID BIOSYNTHESIS GLYCOSYLTRANSFERASE WCAL-RELATED"/>
    <property type="match status" value="1"/>
</dbReference>
<dbReference type="GO" id="GO:0016757">
    <property type="term" value="F:glycosyltransferase activity"/>
    <property type="evidence" value="ECO:0007669"/>
    <property type="project" value="UniProtKB-KW"/>
</dbReference>
<sequence length="381" mass="41920">MSRIVCVLKTCEGGRWAVPQMLECRSRGHEIAFVIPPGDGRLRRLLDNEGVEVLESRFDFSFRPSIGLPIGLWRLRRQLRQMAPDVVFYHLIASALAVRIATLFMRARRVHMVAGPLYLESPPIRFIERLLVRLDDVLVAGSEHTAVLYRELGMPPSRVIAIPYGTDIRWFEKGPDQREDLFGAEVGDFIAIMVAYVYAPKSSVYPGTGIKGHETLLEAWRLFAANKPDAHLVLVGSGFDSEGEDYRRRLFSKLGVDDHPRIHWFSSVVDVRPFYSSADVSVSPSLSENHGAALEASAMGCPSIVSDAGALPEAVVRGLSGWVVPKADVGALVAALEMAYEARDGTALASMGSAARRHIEIHFDQADCSSRVADVLLGGVR</sequence>
<feature type="transmembrane region" description="Helical" evidence="4">
    <location>
        <begin position="86"/>
        <end position="105"/>
    </location>
</feature>
<accession>A0A5C4W777</accession>
<evidence type="ECO:0000313" key="8">
    <source>
        <dbReference type="Proteomes" id="UP000313231"/>
    </source>
</evidence>
<keyword evidence="3 7" id="KW-0808">Transferase</keyword>
<dbReference type="Proteomes" id="UP000313231">
    <property type="component" value="Unassembled WGS sequence"/>
</dbReference>
<dbReference type="Pfam" id="PF00534">
    <property type="entry name" value="Glycos_transf_1"/>
    <property type="match status" value="1"/>
</dbReference>
<gene>
    <name evidence="7" type="ORF">FHP29_05510</name>
</gene>
<organism evidence="7 8">
    <name type="scientific">Nocardioides albidus</name>
    <dbReference type="NCBI Taxonomy" id="1517589"/>
    <lineage>
        <taxon>Bacteria</taxon>
        <taxon>Bacillati</taxon>
        <taxon>Actinomycetota</taxon>
        <taxon>Actinomycetes</taxon>
        <taxon>Propionibacteriales</taxon>
        <taxon>Nocardioidaceae</taxon>
        <taxon>Nocardioides</taxon>
    </lineage>
</organism>
<dbReference type="PANTHER" id="PTHR12526">
    <property type="entry name" value="GLYCOSYLTRANSFERASE"/>
    <property type="match status" value="1"/>
</dbReference>
<keyword evidence="2" id="KW-0328">Glycosyltransferase</keyword>
<feature type="domain" description="Glycosyl transferase family 1" evidence="5">
    <location>
        <begin position="211"/>
        <end position="356"/>
    </location>
</feature>
<keyword evidence="4" id="KW-0472">Membrane</keyword>
<dbReference type="Gene3D" id="3.40.50.2000">
    <property type="entry name" value="Glycogen Phosphorylase B"/>
    <property type="match status" value="2"/>
</dbReference>
<evidence type="ECO:0000256" key="4">
    <source>
        <dbReference type="SAM" id="Phobius"/>
    </source>
</evidence>
<dbReference type="Pfam" id="PF13579">
    <property type="entry name" value="Glyco_trans_4_4"/>
    <property type="match status" value="1"/>
</dbReference>
<name>A0A5C4W777_9ACTN</name>
<evidence type="ECO:0000313" key="7">
    <source>
        <dbReference type="EMBL" id="TNM44164.1"/>
    </source>
</evidence>
<dbReference type="SUPFAM" id="SSF53756">
    <property type="entry name" value="UDP-Glycosyltransferase/glycogen phosphorylase"/>
    <property type="match status" value="1"/>
</dbReference>
<evidence type="ECO:0000256" key="2">
    <source>
        <dbReference type="ARBA" id="ARBA00022676"/>
    </source>
</evidence>
<evidence type="ECO:0000259" key="5">
    <source>
        <dbReference type="Pfam" id="PF00534"/>
    </source>
</evidence>
<keyword evidence="4" id="KW-0812">Transmembrane</keyword>